<dbReference type="EMBL" id="JAANIU010008742">
    <property type="protein sequence ID" value="KAG1534426.1"/>
    <property type="molecule type" value="Genomic_DNA"/>
</dbReference>
<dbReference type="Proteomes" id="UP000740926">
    <property type="component" value="Unassembled WGS sequence"/>
</dbReference>
<organism evidence="2 3">
    <name type="scientific">Rhizopus delemar</name>
    <dbReference type="NCBI Taxonomy" id="936053"/>
    <lineage>
        <taxon>Eukaryota</taxon>
        <taxon>Fungi</taxon>
        <taxon>Fungi incertae sedis</taxon>
        <taxon>Mucoromycota</taxon>
        <taxon>Mucoromycotina</taxon>
        <taxon>Mucoromycetes</taxon>
        <taxon>Mucorales</taxon>
        <taxon>Mucorineae</taxon>
        <taxon>Rhizopodaceae</taxon>
        <taxon>Rhizopus</taxon>
    </lineage>
</organism>
<gene>
    <name evidence="2" type="ORF">G6F50_015566</name>
</gene>
<name>A0A9P6XXL7_9FUNG</name>
<proteinExistence type="predicted"/>
<evidence type="ECO:0000313" key="3">
    <source>
        <dbReference type="Proteomes" id="UP000740926"/>
    </source>
</evidence>
<sequence length="112" mass="11589">MPTVAVPSRNSATVSFVARPQRRWIAIDSAVPMGRMMNAKEKMTKAQSVPSSCGSKGKKTFGKTSTQAMPNTKKSKYSEARPTTTPTAISPGATLAWLAPPAVGPGPGTAGA</sequence>
<protein>
    <submittedName>
        <fullName evidence="2">Uncharacterized protein</fullName>
    </submittedName>
</protein>
<dbReference type="AlphaFoldDB" id="A0A9P6XXL7"/>
<keyword evidence="3" id="KW-1185">Reference proteome</keyword>
<evidence type="ECO:0000313" key="2">
    <source>
        <dbReference type="EMBL" id="KAG1534426.1"/>
    </source>
</evidence>
<evidence type="ECO:0000256" key="1">
    <source>
        <dbReference type="SAM" id="MobiDB-lite"/>
    </source>
</evidence>
<feature type="region of interest" description="Disordered" evidence="1">
    <location>
        <begin position="44"/>
        <end position="92"/>
    </location>
</feature>
<reference evidence="2 3" key="1">
    <citation type="journal article" date="2020" name="Microb. Genom.">
        <title>Genetic diversity of clinical and environmental Mucorales isolates obtained from an investigation of mucormycosis cases among solid organ transplant recipients.</title>
        <authorList>
            <person name="Nguyen M.H."/>
            <person name="Kaul D."/>
            <person name="Muto C."/>
            <person name="Cheng S.J."/>
            <person name="Richter R.A."/>
            <person name="Bruno V.M."/>
            <person name="Liu G."/>
            <person name="Beyhan S."/>
            <person name="Sundermann A.J."/>
            <person name="Mounaud S."/>
            <person name="Pasculle A.W."/>
            <person name="Nierman W.C."/>
            <person name="Driscoll E."/>
            <person name="Cumbie R."/>
            <person name="Clancy C.J."/>
            <person name="Dupont C.L."/>
        </authorList>
    </citation>
    <scope>NUCLEOTIDE SEQUENCE [LARGE SCALE GENOMIC DNA]</scope>
    <source>
        <strain evidence="2 3">GL24</strain>
    </source>
</reference>
<comment type="caution">
    <text evidence="2">The sequence shown here is derived from an EMBL/GenBank/DDBJ whole genome shotgun (WGS) entry which is preliminary data.</text>
</comment>
<accession>A0A9P6XXL7</accession>